<dbReference type="AlphaFoldDB" id="A0A1I7Y7G6"/>
<feature type="chain" id="PRO_5009311797" evidence="1">
    <location>
        <begin position="20"/>
        <end position="69"/>
    </location>
</feature>
<evidence type="ECO:0000256" key="1">
    <source>
        <dbReference type="SAM" id="SignalP"/>
    </source>
</evidence>
<name>A0A1I7Y7G6_9BILA</name>
<dbReference type="Proteomes" id="UP000095287">
    <property type="component" value="Unplaced"/>
</dbReference>
<evidence type="ECO:0000313" key="2">
    <source>
        <dbReference type="Proteomes" id="UP000095287"/>
    </source>
</evidence>
<keyword evidence="2" id="KW-1185">Reference proteome</keyword>
<dbReference type="WBParaSite" id="L893_g13257.t1">
    <property type="protein sequence ID" value="L893_g13257.t1"/>
    <property type="gene ID" value="L893_g13257"/>
</dbReference>
<reference evidence="3" key="1">
    <citation type="submission" date="2016-11" db="UniProtKB">
        <authorList>
            <consortium name="WormBaseParasite"/>
        </authorList>
    </citation>
    <scope>IDENTIFICATION</scope>
</reference>
<evidence type="ECO:0000313" key="3">
    <source>
        <dbReference type="WBParaSite" id="L893_g13257.t1"/>
    </source>
</evidence>
<feature type="signal peptide" evidence="1">
    <location>
        <begin position="1"/>
        <end position="19"/>
    </location>
</feature>
<protein>
    <submittedName>
        <fullName evidence="3">Saposin B-type domain-containing protein</fullName>
    </submittedName>
</protein>
<organism evidence="2 3">
    <name type="scientific">Steinernema glaseri</name>
    <dbReference type="NCBI Taxonomy" id="37863"/>
    <lineage>
        <taxon>Eukaryota</taxon>
        <taxon>Metazoa</taxon>
        <taxon>Ecdysozoa</taxon>
        <taxon>Nematoda</taxon>
        <taxon>Chromadorea</taxon>
        <taxon>Rhabditida</taxon>
        <taxon>Tylenchina</taxon>
        <taxon>Panagrolaimomorpha</taxon>
        <taxon>Strongyloidoidea</taxon>
        <taxon>Steinernematidae</taxon>
        <taxon>Steinernema</taxon>
    </lineage>
</organism>
<proteinExistence type="predicted"/>
<sequence length="69" mass="7424">MKCLLALFLLLAVVATVNGIPMRPVPCDIDAVVTYNKFMAATRASMPDGPLKSAFQCMFACVNGELQCI</sequence>
<keyword evidence="1" id="KW-0732">Signal</keyword>
<accession>A0A1I7Y7G6</accession>